<evidence type="ECO:0000313" key="14">
    <source>
        <dbReference type="EMBL" id="CCF58348.1"/>
    </source>
</evidence>
<proteinExistence type="inferred from homology"/>
<gene>
    <name evidence="14" type="primary">KAFR0E01940</name>
    <name evidence="14" type="ORF">KAFR_0E01940</name>
</gene>
<reference evidence="14 15" key="1">
    <citation type="journal article" date="2011" name="Proc. Natl. Acad. Sci. U.S.A.">
        <title>Evolutionary erosion of yeast sex chromosomes by mating-type switching accidents.</title>
        <authorList>
            <person name="Gordon J.L."/>
            <person name="Armisen D."/>
            <person name="Proux-Wera E."/>
            <person name="Oheigeartaigh S.S."/>
            <person name="Byrne K.P."/>
            <person name="Wolfe K.H."/>
        </authorList>
    </citation>
    <scope>NUCLEOTIDE SEQUENCE [LARGE SCALE GENOMIC DNA]</scope>
    <source>
        <strain evidence="15">ATCC 22294 / BCRC 22015 / CBS 2517 / CECT 1963 / NBRC 1671 / NRRL Y-8276</strain>
    </source>
</reference>
<dbReference type="GO" id="GO:0004105">
    <property type="term" value="F:choline-phosphate cytidylyltransferase activity"/>
    <property type="evidence" value="ECO:0007669"/>
    <property type="project" value="UniProtKB-EC"/>
</dbReference>
<evidence type="ECO:0000256" key="1">
    <source>
        <dbReference type="ARBA" id="ARBA00010101"/>
    </source>
</evidence>
<dbReference type="PANTHER" id="PTHR10739">
    <property type="entry name" value="CYTIDYLYLTRANSFERASE"/>
    <property type="match status" value="1"/>
</dbReference>
<sequence>MSEGKLSRTSSLKERLSTTSLKNLFKPDKRKHEEQEEENDEEIAKKELTKRRRLNDSEELEKRLDLELPEPIRKYRPKGYHLNLPPEGRPVRIYADGVFDLFHLGHMKQLEQCKKSFDNVTLICGIPSDKITHKLKGLTVLNDKQRCETLMHCKWVDEVIPNAPWCVTPDFLKKHKIDYVAHDDIPYVSEDSDDIYKPIKEMGMFLTTQRTNGVSTSDIITKIIRDYDKYLMRNFARGATRQELNVSWLKKNELEFKKHIQEFRSFFKKNNVRQINNSKDLYFEVREILLRKTLGQKLYLKLIGQRKKNHSNSISSSSSDESSSNDDNEIGNVLRKTEKLIKEESPATEFARRFTGEQNIDSESDESDESFVFNESSESEHSSDDVNDEEHDNDDESESNKH</sequence>
<feature type="compositionally biased region" description="Low complexity" evidence="12">
    <location>
        <begin position="311"/>
        <end position="322"/>
    </location>
</feature>
<dbReference type="FunCoup" id="H2AVE8">
    <property type="interactions" value="192"/>
</dbReference>
<dbReference type="InterPro" id="IPR004821">
    <property type="entry name" value="Cyt_trans-like"/>
</dbReference>
<dbReference type="PANTHER" id="PTHR10739:SF13">
    <property type="entry name" value="CHOLINE-PHOSPHATE CYTIDYLYLTRANSFERASE"/>
    <property type="match status" value="1"/>
</dbReference>
<dbReference type="FunFam" id="3.40.50.620:FF:000147">
    <property type="entry name" value="Cholinephosphate cytidylyltransferase"/>
    <property type="match status" value="1"/>
</dbReference>
<dbReference type="CDD" id="cd02174">
    <property type="entry name" value="CCT"/>
    <property type="match status" value="1"/>
</dbReference>
<evidence type="ECO:0000256" key="10">
    <source>
        <dbReference type="ARBA" id="ARBA00076205"/>
    </source>
</evidence>
<dbReference type="RefSeq" id="XP_003957483.1">
    <property type="nucleotide sequence ID" value="XM_003957434.1"/>
</dbReference>
<dbReference type="GeneID" id="13883006"/>
<dbReference type="Pfam" id="PF01467">
    <property type="entry name" value="CTP_transf_like"/>
    <property type="match status" value="1"/>
</dbReference>
<dbReference type="InterPro" id="IPR014729">
    <property type="entry name" value="Rossmann-like_a/b/a_fold"/>
</dbReference>
<dbReference type="NCBIfam" id="TIGR00125">
    <property type="entry name" value="cyt_tran_rel"/>
    <property type="match status" value="1"/>
</dbReference>
<dbReference type="eggNOG" id="KOG2804">
    <property type="taxonomic scope" value="Eukaryota"/>
</dbReference>
<dbReference type="EC" id="2.7.7.15" evidence="9"/>
<protein>
    <recommendedName>
        <fullName evidence="9">choline-phosphate cytidylyltransferase</fullName>
        <ecNumber evidence="9">2.7.7.15</ecNumber>
    </recommendedName>
    <alternativeName>
        <fullName evidence="10">CTP:phosphocholine cytidylyltransferase</fullName>
    </alternativeName>
    <alternativeName>
        <fullName evidence="11">Phosphorylcholine transferase</fullName>
    </alternativeName>
</protein>
<comment type="similarity">
    <text evidence="1">Belongs to the cytidylyltransferase family.</text>
</comment>
<evidence type="ECO:0000256" key="5">
    <source>
        <dbReference type="ARBA" id="ARBA00022695"/>
    </source>
</evidence>
<keyword evidence="8" id="KW-1208">Phospholipid metabolism</keyword>
<feature type="compositionally biased region" description="Basic and acidic residues" evidence="12">
    <location>
        <begin position="25"/>
        <end position="34"/>
    </location>
</feature>
<dbReference type="EMBL" id="HE650825">
    <property type="protein sequence ID" value="CCF58348.1"/>
    <property type="molecule type" value="Genomic_DNA"/>
</dbReference>
<evidence type="ECO:0000256" key="9">
    <source>
        <dbReference type="ARBA" id="ARBA00026101"/>
    </source>
</evidence>
<dbReference type="InParanoid" id="H2AVE8"/>
<keyword evidence="4" id="KW-0808">Transferase</keyword>
<dbReference type="OrthoDB" id="17102at2759"/>
<dbReference type="GO" id="GO:0042564">
    <property type="term" value="C:NLS-dependent protein nuclear import complex"/>
    <property type="evidence" value="ECO:0007669"/>
    <property type="project" value="EnsemblFungi"/>
</dbReference>
<evidence type="ECO:0000256" key="12">
    <source>
        <dbReference type="SAM" id="MobiDB-lite"/>
    </source>
</evidence>
<evidence type="ECO:0000256" key="6">
    <source>
        <dbReference type="ARBA" id="ARBA00023098"/>
    </source>
</evidence>
<dbReference type="InterPro" id="IPR041723">
    <property type="entry name" value="CCT"/>
</dbReference>
<evidence type="ECO:0000256" key="3">
    <source>
        <dbReference type="ARBA" id="ARBA00022553"/>
    </source>
</evidence>
<keyword evidence="3" id="KW-0597">Phosphoprotein</keyword>
<keyword evidence="5" id="KW-0548">Nucleotidyltransferase</keyword>
<dbReference type="STRING" id="1071382.H2AVE8"/>
<dbReference type="Gene3D" id="3.40.50.620">
    <property type="entry name" value="HUPs"/>
    <property type="match status" value="1"/>
</dbReference>
<feature type="region of interest" description="Disordered" evidence="12">
    <location>
        <begin position="336"/>
        <end position="402"/>
    </location>
</feature>
<keyword evidence="2" id="KW-0444">Lipid biosynthesis</keyword>
<evidence type="ECO:0000256" key="2">
    <source>
        <dbReference type="ARBA" id="ARBA00022516"/>
    </source>
</evidence>
<name>H2AVE8_KAZAF</name>
<feature type="compositionally biased region" description="Acidic residues" evidence="12">
    <location>
        <begin position="385"/>
        <end position="402"/>
    </location>
</feature>
<accession>H2AVE8</accession>
<dbReference type="GO" id="GO:0031210">
    <property type="term" value="F:phosphatidylcholine binding"/>
    <property type="evidence" value="ECO:0007669"/>
    <property type="project" value="TreeGrafter"/>
</dbReference>
<dbReference type="KEGG" id="kaf:KAFR_0E01940"/>
<evidence type="ECO:0000256" key="8">
    <source>
        <dbReference type="ARBA" id="ARBA00023264"/>
    </source>
</evidence>
<feature type="domain" description="Cytidyltransferase-like" evidence="13">
    <location>
        <begin position="94"/>
        <end position="221"/>
    </location>
</feature>
<feature type="region of interest" description="Disordered" evidence="12">
    <location>
        <begin position="1"/>
        <end position="50"/>
    </location>
</feature>
<evidence type="ECO:0000256" key="11">
    <source>
        <dbReference type="ARBA" id="ARBA00080967"/>
    </source>
</evidence>
<dbReference type="HOGENOM" id="CLU_034585_0_0_1"/>
<evidence type="ECO:0000259" key="13">
    <source>
        <dbReference type="Pfam" id="PF01467"/>
    </source>
</evidence>
<keyword evidence="7" id="KW-0594">Phospholipid biosynthesis</keyword>
<keyword evidence="15" id="KW-1185">Reference proteome</keyword>
<dbReference type="Proteomes" id="UP000005220">
    <property type="component" value="Chromosome 5"/>
</dbReference>
<dbReference type="SUPFAM" id="SSF52374">
    <property type="entry name" value="Nucleotidylyl transferase"/>
    <property type="match status" value="1"/>
</dbReference>
<feature type="compositionally biased region" description="Acidic residues" evidence="12">
    <location>
        <begin position="360"/>
        <end position="369"/>
    </location>
</feature>
<evidence type="ECO:0000256" key="7">
    <source>
        <dbReference type="ARBA" id="ARBA00023209"/>
    </source>
</evidence>
<keyword evidence="6" id="KW-0443">Lipid metabolism</keyword>
<feature type="compositionally biased region" description="Basic and acidic residues" evidence="12">
    <location>
        <begin position="336"/>
        <end position="355"/>
    </location>
</feature>
<dbReference type="AlphaFoldDB" id="H2AVE8"/>
<evidence type="ECO:0000313" key="15">
    <source>
        <dbReference type="Proteomes" id="UP000005220"/>
    </source>
</evidence>
<organism evidence="14 15">
    <name type="scientific">Kazachstania africana (strain ATCC 22294 / BCRC 22015 / CBS 2517 / CECT 1963 / NBRC 1671 / NRRL Y-8276)</name>
    <name type="common">Yeast</name>
    <name type="synonym">Kluyveromyces africanus</name>
    <dbReference type="NCBI Taxonomy" id="1071382"/>
    <lineage>
        <taxon>Eukaryota</taxon>
        <taxon>Fungi</taxon>
        <taxon>Dikarya</taxon>
        <taxon>Ascomycota</taxon>
        <taxon>Saccharomycotina</taxon>
        <taxon>Saccharomycetes</taxon>
        <taxon>Saccharomycetales</taxon>
        <taxon>Saccharomycetaceae</taxon>
        <taxon>Kazachstania</taxon>
    </lineage>
</organism>
<dbReference type="InterPro" id="IPR045049">
    <property type="entry name" value="Pcy1-like"/>
</dbReference>
<dbReference type="GO" id="GO:0005635">
    <property type="term" value="C:nuclear envelope"/>
    <property type="evidence" value="ECO:0007669"/>
    <property type="project" value="EnsemblFungi"/>
</dbReference>
<evidence type="ECO:0000256" key="4">
    <source>
        <dbReference type="ARBA" id="ARBA00022679"/>
    </source>
</evidence>
<feature type="region of interest" description="Disordered" evidence="12">
    <location>
        <begin position="310"/>
        <end position="329"/>
    </location>
</feature>